<keyword evidence="2" id="KW-1185">Reference proteome</keyword>
<gene>
    <name evidence="1" type="ORF">GCM10007315_08900</name>
</gene>
<sequence length="256" mass="27994">MKKWVIGLLILVSLPILFPLVLMTGLFAVVATGTDREHWNQRVTIVIETPGGEVSGRVVQRVDWEGTRGLYKSITSGSDAGQTSIRVTGEALALEVTPGRWLFALLKGDNGWQGEPGLNAGYVIAVPKGHHARSAEGVDDILAYPKDQPLELPPEAWPMLVTFDDITKPETVRRVDPADLAAVFGAGVRLKAAKLEVTDAAVTEGRVEGVLGTDFFLKWAKRHKEELAKDNTMENPYFQSLAARMYKNVFIEGSAQ</sequence>
<organism evidence="1 2">
    <name type="scientific">Neogemmobacter tilapiae</name>
    <dbReference type="NCBI Taxonomy" id="875041"/>
    <lineage>
        <taxon>Bacteria</taxon>
        <taxon>Pseudomonadati</taxon>
        <taxon>Pseudomonadota</taxon>
        <taxon>Alphaproteobacteria</taxon>
        <taxon>Rhodobacterales</taxon>
        <taxon>Paracoccaceae</taxon>
        <taxon>Neogemmobacter</taxon>
    </lineage>
</organism>
<reference evidence="1" key="1">
    <citation type="journal article" date="2014" name="Int. J. Syst. Evol. Microbiol.">
        <title>Complete genome sequence of Corynebacterium casei LMG S-19264T (=DSM 44701T), isolated from a smear-ripened cheese.</title>
        <authorList>
            <consortium name="US DOE Joint Genome Institute (JGI-PGF)"/>
            <person name="Walter F."/>
            <person name="Albersmeier A."/>
            <person name="Kalinowski J."/>
            <person name="Ruckert C."/>
        </authorList>
    </citation>
    <scope>NUCLEOTIDE SEQUENCE</scope>
    <source>
        <strain evidence="1">KCTC 23310</strain>
    </source>
</reference>
<evidence type="ECO:0000313" key="2">
    <source>
        <dbReference type="Proteomes" id="UP000638981"/>
    </source>
</evidence>
<reference evidence="1" key="2">
    <citation type="submission" date="2020-09" db="EMBL/GenBank/DDBJ databases">
        <authorList>
            <person name="Sun Q."/>
            <person name="Kim S."/>
        </authorList>
    </citation>
    <scope>NUCLEOTIDE SEQUENCE</scope>
    <source>
        <strain evidence="1">KCTC 23310</strain>
    </source>
</reference>
<dbReference type="Proteomes" id="UP000638981">
    <property type="component" value="Unassembled WGS sequence"/>
</dbReference>
<dbReference type="AlphaFoldDB" id="A0A918TMS2"/>
<comment type="caution">
    <text evidence="1">The sequence shown here is derived from an EMBL/GenBank/DDBJ whole genome shotgun (WGS) entry which is preliminary data.</text>
</comment>
<dbReference type="EMBL" id="BMYJ01000002">
    <property type="protein sequence ID" value="GHC49029.1"/>
    <property type="molecule type" value="Genomic_DNA"/>
</dbReference>
<accession>A0A918TMS2</accession>
<dbReference type="RefSeq" id="WP_189410417.1">
    <property type="nucleotide sequence ID" value="NZ_BMYJ01000002.1"/>
</dbReference>
<name>A0A918TMS2_9RHOB</name>
<proteinExistence type="predicted"/>
<evidence type="ECO:0000313" key="1">
    <source>
        <dbReference type="EMBL" id="GHC49029.1"/>
    </source>
</evidence>
<protein>
    <submittedName>
        <fullName evidence="1">Uncharacterized protein</fullName>
    </submittedName>
</protein>